<gene>
    <name evidence="1" type="ORF">Goklo_016825</name>
</gene>
<protein>
    <submittedName>
        <fullName evidence="1">Uncharacterized protein</fullName>
    </submittedName>
</protein>
<dbReference type="OrthoDB" id="1744659at2759"/>
<keyword evidence="2" id="KW-1185">Reference proteome</keyword>
<organism evidence="1 2">
    <name type="scientific">Gossypium klotzschianum</name>
    <dbReference type="NCBI Taxonomy" id="34286"/>
    <lineage>
        <taxon>Eukaryota</taxon>
        <taxon>Viridiplantae</taxon>
        <taxon>Streptophyta</taxon>
        <taxon>Embryophyta</taxon>
        <taxon>Tracheophyta</taxon>
        <taxon>Spermatophyta</taxon>
        <taxon>Magnoliopsida</taxon>
        <taxon>eudicotyledons</taxon>
        <taxon>Gunneridae</taxon>
        <taxon>Pentapetalae</taxon>
        <taxon>rosids</taxon>
        <taxon>malvids</taxon>
        <taxon>Malvales</taxon>
        <taxon>Malvaceae</taxon>
        <taxon>Malvoideae</taxon>
        <taxon>Gossypium</taxon>
    </lineage>
</organism>
<evidence type="ECO:0000313" key="1">
    <source>
        <dbReference type="EMBL" id="MBA0649244.1"/>
    </source>
</evidence>
<reference evidence="1 2" key="1">
    <citation type="journal article" date="2019" name="Genome Biol. Evol.">
        <title>Insights into the evolution of the New World diploid cottons (Gossypium, subgenus Houzingenia) based on genome sequencing.</title>
        <authorList>
            <person name="Grover C.E."/>
            <person name="Arick M.A. 2nd"/>
            <person name="Thrash A."/>
            <person name="Conover J.L."/>
            <person name="Sanders W.S."/>
            <person name="Peterson D.G."/>
            <person name="Frelichowski J.E."/>
            <person name="Scheffler J.A."/>
            <person name="Scheffler B.E."/>
            <person name="Wendel J.F."/>
        </authorList>
    </citation>
    <scope>NUCLEOTIDE SEQUENCE [LARGE SCALE GENOMIC DNA]</scope>
    <source>
        <strain evidence="1">57</strain>
        <tissue evidence="1">Leaf</tissue>
    </source>
</reference>
<accession>A0A7J8UG63</accession>
<dbReference type="AlphaFoldDB" id="A0A7J8UG63"/>
<sequence length="28" mass="3312">MEKTSSALWKRLETLYATKFLANRLVLK</sequence>
<proteinExistence type="predicted"/>
<name>A0A7J8UG63_9ROSI</name>
<dbReference type="Proteomes" id="UP000593573">
    <property type="component" value="Unassembled WGS sequence"/>
</dbReference>
<feature type="non-terminal residue" evidence="1">
    <location>
        <position position="28"/>
    </location>
</feature>
<comment type="caution">
    <text evidence="1">The sequence shown here is derived from an EMBL/GenBank/DDBJ whole genome shotgun (WGS) entry which is preliminary data.</text>
</comment>
<dbReference type="EMBL" id="JABFAB010000005">
    <property type="protein sequence ID" value="MBA0649244.1"/>
    <property type="molecule type" value="Genomic_DNA"/>
</dbReference>
<evidence type="ECO:0000313" key="2">
    <source>
        <dbReference type="Proteomes" id="UP000593573"/>
    </source>
</evidence>